<dbReference type="GO" id="GO:0042802">
    <property type="term" value="F:identical protein binding"/>
    <property type="evidence" value="ECO:0007669"/>
    <property type="project" value="TreeGrafter"/>
</dbReference>
<dbReference type="SUPFAM" id="SSF53784">
    <property type="entry name" value="Phosphofructokinase"/>
    <property type="match status" value="1"/>
</dbReference>
<evidence type="ECO:0000256" key="2">
    <source>
        <dbReference type="ARBA" id="ARBA00002659"/>
    </source>
</evidence>
<dbReference type="InterPro" id="IPR015912">
    <property type="entry name" value="Phosphofructokinase_CS"/>
</dbReference>
<feature type="binding site" description="in other chain" evidence="15">
    <location>
        <begin position="185"/>
        <end position="187"/>
    </location>
    <ligand>
        <name>ADP</name>
        <dbReference type="ChEBI" id="CHEBI:456216"/>
        <note>allosteric activator; ligand shared between dimeric partners</note>
    </ligand>
</feature>
<comment type="similarity">
    <text evidence="15">Belongs to the phosphofructokinase type A (PFKA) family. ATP-dependent PFK group I subfamily. Prokaryotic clade 'B1' sub-subfamily.</text>
</comment>
<dbReference type="GO" id="GO:0061621">
    <property type="term" value="P:canonical glycolysis"/>
    <property type="evidence" value="ECO:0007669"/>
    <property type="project" value="TreeGrafter"/>
</dbReference>
<dbReference type="InterPro" id="IPR012828">
    <property type="entry name" value="PFKA_ATP_prok"/>
</dbReference>
<feature type="binding site" evidence="15">
    <location>
        <begin position="21"/>
        <end position="25"/>
    </location>
    <ligand>
        <name>ADP</name>
        <dbReference type="ChEBI" id="CHEBI:456216"/>
        <note>allosteric activator; ligand shared between dimeric partners</note>
    </ligand>
</feature>
<evidence type="ECO:0000259" key="16">
    <source>
        <dbReference type="Pfam" id="PF00365"/>
    </source>
</evidence>
<evidence type="ECO:0000256" key="12">
    <source>
        <dbReference type="ARBA" id="ARBA00022842"/>
    </source>
</evidence>
<evidence type="ECO:0000256" key="9">
    <source>
        <dbReference type="ARBA" id="ARBA00022741"/>
    </source>
</evidence>
<evidence type="ECO:0000256" key="4">
    <source>
        <dbReference type="ARBA" id="ARBA00004679"/>
    </source>
</evidence>
<evidence type="ECO:0000313" key="17">
    <source>
        <dbReference type="EMBL" id="AEE97042.1"/>
    </source>
</evidence>
<dbReference type="GO" id="GO:0006002">
    <property type="term" value="P:fructose 6-phosphate metabolic process"/>
    <property type="evidence" value="ECO:0007669"/>
    <property type="project" value="UniProtKB-UniRule"/>
</dbReference>
<evidence type="ECO:0000256" key="10">
    <source>
        <dbReference type="ARBA" id="ARBA00022777"/>
    </source>
</evidence>
<evidence type="ECO:0000256" key="3">
    <source>
        <dbReference type="ARBA" id="ARBA00004496"/>
    </source>
</evidence>
<dbReference type="GO" id="GO:0005945">
    <property type="term" value="C:6-phosphofructokinase complex"/>
    <property type="evidence" value="ECO:0007669"/>
    <property type="project" value="TreeGrafter"/>
</dbReference>
<dbReference type="NCBIfam" id="TIGR02482">
    <property type="entry name" value="PFKA_ATP"/>
    <property type="match status" value="1"/>
</dbReference>
<dbReference type="PANTHER" id="PTHR13697:SF4">
    <property type="entry name" value="ATP-DEPENDENT 6-PHOSPHOFRUCTOKINASE"/>
    <property type="match status" value="1"/>
</dbReference>
<feature type="binding site" description="in other chain" evidence="15">
    <location>
        <begin position="169"/>
        <end position="171"/>
    </location>
    <ligand>
        <name>substrate</name>
        <note>ligand shared between dimeric partners</note>
    </ligand>
</feature>
<feature type="binding site" evidence="15">
    <location>
        <position position="249"/>
    </location>
    <ligand>
        <name>substrate</name>
        <note>ligand shared between dimeric partners</note>
    </ligand>
</feature>
<dbReference type="HAMAP" id="MF_00339">
    <property type="entry name" value="Phosphofructokinase_I_B1"/>
    <property type="match status" value="1"/>
</dbReference>
<dbReference type="InterPro" id="IPR012003">
    <property type="entry name" value="ATP_PFK_prok-type"/>
</dbReference>
<evidence type="ECO:0000256" key="13">
    <source>
        <dbReference type="ARBA" id="ARBA00023152"/>
    </source>
</evidence>
<keyword evidence="9 15" id="KW-0547">Nucleotide-binding</keyword>
<dbReference type="GO" id="GO:0030388">
    <property type="term" value="P:fructose 1,6-bisphosphate metabolic process"/>
    <property type="evidence" value="ECO:0007669"/>
    <property type="project" value="TreeGrafter"/>
</dbReference>
<feature type="binding site" description="in other chain" evidence="15">
    <location>
        <begin position="213"/>
        <end position="215"/>
    </location>
    <ligand>
        <name>ADP</name>
        <dbReference type="ChEBI" id="CHEBI:456216"/>
        <note>allosteric activator; ligand shared between dimeric partners</note>
    </ligand>
</feature>
<dbReference type="KEGG" id="mas:Mahau_1865"/>
<sequence length="325" mass="34902">MKTIGVLTSGGDAPGMNAAIRAVVRTGAYNDMRTLGIIRGFNGLIHDEIQELDISAVGDILHRGGTILKTARSEEFKTEAGMQKAMEIIKKYGIEGIVVIGGDGSFRGARDLSRLGVPTIGLPGTIDNDIACTDYTIGFSTAINTVIDAINKLRDTASSHDRISIVEVMGRNAGDIALYSGIAGGAESIIVPELPFETDEICRRIIQGRNRGKQHSIIVLAEGVVLNKEISGTIELGKEIEAKTGLEVKVTILGHIQRGGSPTAFDRILASRMGARAVELLKQGIGNRVVGIRNNHIVDVEVEEALTMKRSFNQDLYRLAQILSM</sequence>
<evidence type="ECO:0000256" key="6">
    <source>
        <dbReference type="ARBA" id="ARBA00022533"/>
    </source>
</evidence>
<dbReference type="GO" id="GO:0046872">
    <property type="term" value="F:metal ion binding"/>
    <property type="evidence" value="ECO:0007669"/>
    <property type="project" value="UniProtKB-KW"/>
</dbReference>
<evidence type="ECO:0000256" key="14">
    <source>
        <dbReference type="ARBA" id="ARBA00048070"/>
    </source>
</evidence>
<keyword evidence="8 15" id="KW-0479">Metal-binding</keyword>
<accession>F4A1C3</accession>
<feature type="binding site" evidence="15">
    <location>
        <begin position="102"/>
        <end position="105"/>
    </location>
    <ligand>
        <name>ATP</name>
        <dbReference type="ChEBI" id="CHEBI:30616"/>
    </ligand>
</feature>
<dbReference type="GO" id="GO:0070095">
    <property type="term" value="F:fructose-6-phosphate binding"/>
    <property type="evidence" value="ECO:0007669"/>
    <property type="project" value="TreeGrafter"/>
</dbReference>
<protein>
    <recommendedName>
        <fullName evidence="15">ATP-dependent 6-phosphofructokinase</fullName>
        <shortName evidence="15">ATP-PFK</shortName>
        <shortName evidence="15">Phosphofructokinase</shortName>
        <ecNumber evidence="15">2.7.1.11</ecNumber>
    </recommendedName>
    <alternativeName>
        <fullName evidence="15">Phosphohexokinase</fullName>
    </alternativeName>
</protein>
<dbReference type="FunFam" id="3.40.50.460:FF:000002">
    <property type="entry name" value="ATP-dependent 6-phosphofructokinase"/>
    <property type="match status" value="1"/>
</dbReference>
<evidence type="ECO:0000256" key="7">
    <source>
        <dbReference type="ARBA" id="ARBA00022679"/>
    </source>
</evidence>
<dbReference type="AlphaFoldDB" id="F4A1C3"/>
<evidence type="ECO:0000256" key="5">
    <source>
        <dbReference type="ARBA" id="ARBA00022490"/>
    </source>
</evidence>
<dbReference type="InterPro" id="IPR022953">
    <property type="entry name" value="ATP_PFK"/>
</dbReference>
<dbReference type="PROSITE" id="PS00433">
    <property type="entry name" value="PHOSPHOFRUCTOKINASE"/>
    <property type="match status" value="1"/>
</dbReference>
<keyword evidence="6 15" id="KW-0021">Allosteric enzyme</keyword>
<dbReference type="GO" id="GO:0005524">
    <property type="term" value="F:ATP binding"/>
    <property type="evidence" value="ECO:0007669"/>
    <property type="project" value="UniProtKB-UniRule"/>
</dbReference>
<name>F4A1C3_MAHA5</name>
<keyword evidence="10 15" id="KW-0418">Kinase</keyword>
<feature type="binding site" description="in other chain" evidence="15">
    <location>
        <position position="154"/>
    </location>
    <ligand>
        <name>ADP</name>
        <dbReference type="ChEBI" id="CHEBI:456216"/>
        <note>allosteric activator; ligand shared between dimeric partners</note>
    </ligand>
</feature>
<comment type="subunit">
    <text evidence="15">Homotetramer.</text>
</comment>
<dbReference type="Gene3D" id="3.40.50.450">
    <property type="match status" value="1"/>
</dbReference>
<dbReference type="GO" id="GO:0016208">
    <property type="term" value="F:AMP binding"/>
    <property type="evidence" value="ECO:0007669"/>
    <property type="project" value="TreeGrafter"/>
</dbReference>
<dbReference type="NCBIfam" id="NF002872">
    <property type="entry name" value="PRK03202.1"/>
    <property type="match status" value="1"/>
</dbReference>
<feature type="domain" description="Phosphofructokinase" evidence="16">
    <location>
        <begin position="4"/>
        <end position="281"/>
    </location>
</feature>
<comment type="subcellular location">
    <subcellularLocation>
        <location evidence="3 15">Cytoplasm</location>
    </subcellularLocation>
</comment>
<dbReference type="RefSeq" id="WP_013781470.1">
    <property type="nucleotide sequence ID" value="NC_015520.1"/>
</dbReference>
<dbReference type="Pfam" id="PF00365">
    <property type="entry name" value="PFK"/>
    <property type="match status" value="1"/>
</dbReference>
<dbReference type="FunFam" id="3.40.50.450:FF:000001">
    <property type="entry name" value="ATP-dependent 6-phosphofructokinase"/>
    <property type="match status" value="1"/>
</dbReference>
<feature type="active site" description="Proton acceptor" evidence="15">
    <location>
        <position position="127"/>
    </location>
</feature>
<dbReference type="Gene3D" id="3.40.50.460">
    <property type="entry name" value="Phosphofructokinase domain"/>
    <property type="match status" value="1"/>
</dbReference>
<keyword evidence="11 15" id="KW-0067">ATP-binding</keyword>
<feature type="binding site" evidence="15">
    <location>
        <position position="11"/>
    </location>
    <ligand>
        <name>ATP</name>
        <dbReference type="ChEBI" id="CHEBI:30616"/>
    </ligand>
</feature>
<evidence type="ECO:0000256" key="1">
    <source>
        <dbReference type="ARBA" id="ARBA00001946"/>
    </source>
</evidence>
<feature type="binding site" description="in other chain" evidence="15">
    <location>
        <position position="222"/>
    </location>
    <ligand>
        <name>substrate</name>
        <note>ligand shared between dimeric partners</note>
    </ligand>
</feature>
<comment type="pathway">
    <text evidence="4 15">Carbohydrate degradation; glycolysis; D-glyceraldehyde 3-phosphate and glycerone phosphate from D-glucose: step 3/4.</text>
</comment>
<dbReference type="GO" id="GO:0003872">
    <property type="term" value="F:6-phosphofructokinase activity"/>
    <property type="evidence" value="ECO:0007669"/>
    <property type="project" value="UniProtKB-UniRule"/>
</dbReference>
<dbReference type="eggNOG" id="COG0205">
    <property type="taxonomic scope" value="Bacteria"/>
</dbReference>
<evidence type="ECO:0000256" key="8">
    <source>
        <dbReference type="ARBA" id="ARBA00022723"/>
    </source>
</evidence>
<dbReference type="UniPathway" id="UPA00109">
    <property type="reaction ID" value="UER00182"/>
</dbReference>
<evidence type="ECO:0000256" key="15">
    <source>
        <dbReference type="HAMAP-Rule" id="MF_00339"/>
    </source>
</evidence>
<comment type="function">
    <text evidence="2 15">Catalyzes the phosphorylation of D-fructose 6-phosphate to fructose 1,6-bisphosphate by ATP, the first committing step of glycolysis.</text>
</comment>
<reference evidence="17 18" key="2">
    <citation type="journal article" date="2011" name="Stand. Genomic Sci.">
        <title>Complete genome sequence of Mahella australiensis type strain (50-1 BON).</title>
        <authorList>
            <person name="Sikorski J."/>
            <person name="Teshima H."/>
            <person name="Nolan M."/>
            <person name="Lucas S."/>
            <person name="Hammon N."/>
            <person name="Deshpande S."/>
            <person name="Cheng J.F."/>
            <person name="Pitluck S."/>
            <person name="Liolios K."/>
            <person name="Pagani I."/>
            <person name="Ivanova N."/>
            <person name="Huntemann M."/>
            <person name="Mavromatis K."/>
            <person name="Ovchinikova G."/>
            <person name="Pati A."/>
            <person name="Tapia R."/>
            <person name="Han C."/>
            <person name="Goodwin L."/>
            <person name="Chen A."/>
            <person name="Palaniappan K."/>
            <person name="Land M."/>
            <person name="Hauser L."/>
            <person name="Ngatchou-Djao O.D."/>
            <person name="Rohde M."/>
            <person name="Pukall R."/>
            <person name="Spring S."/>
            <person name="Abt B."/>
            <person name="Goker M."/>
            <person name="Detter J.C."/>
            <person name="Woyke T."/>
            <person name="Bristow J."/>
            <person name="Markowitz V."/>
            <person name="Hugenholtz P."/>
            <person name="Eisen J.A."/>
            <person name="Kyrpides N.C."/>
            <person name="Klenk H.P."/>
            <person name="Lapidus A."/>
        </authorList>
    </citation>
    <scope>NUCLEOTIDE SEQUENCE [LARGE SCALE GENOMIC DNA]</scope>
    <source>
        <strain evidence="18">DSM 15567 / CIP 107919 / 50-1 BON</strain>
    </source>
</reference>
<organism evidence="17 18">
    <name type="scientific">Mahella australiensis (strain DSM 15567 / CIP 107919 / 50-1 BON)</name>
    <dbReference type="NCBI Taxonomy" id="697281"/>
    <lineage>
        <taxon>Bacteria</taxon>
        <taxon>Bacillati</taxon>
        <taxon>Bacillota</taxon>
        <taxon>Clostridia</taxon>
        <taxon>Thermoanaerobacterales</taxon>
        <taxon>Thermoanaerobacterales Family IV. Incertae Sedis</taxon>
        <taxon>Mahella</taxon>
    </lineage>
</organism>
<keyword evidence="7 15" id="KW-0808">Transferase</keyword>
<dbReference type="HOGENOM" id="CLU_020655_0_1_9"/>
<comment type="caution">
    <text evidence="15">Lacks conserved residue(s) required for the propagation of feature annotation.</text>
</comment>
<feature type="binding site" description="in other chain" evidence="15">
    <location>
        <position position="211"/>
    </location>
    <ligand>
        <name>ADP</name>
        <dbReference type="ChEBI" id="CHEBI:456216"/>
        <note>allosteric activator; ligand shared between dimeric partners</note>
    </ligand>
</feature>
<feature type="binding site" evidence="15">
    <location>
        <begin position="72"/>
        <end position="73"/>
    </location>
    <ligand>
        <name>ATP</name>
        <dbReference type="ChEBI" id="CHEBI:30616"/>
    </ligand>
</feature>
<dbReference type="STRING" id="697281.Mahau_1865"/>
<comment type="cofactor">
    <cofactor evidence="1 15">
        <name>Mg(2+)</name>
        <dbReference type="ChEBI" id="CHEBI:18420"/>
    </cofactor>
</comment>
<dbReference type="EC" id="2.7.1.11" evidence="15"/>
<dbReference type="GO" id="GO:0048029">
    <property type="term" value="F:monosaccharide binding"/>
    <property type="evidence" value="ECO:0007669"/>
    <property type="project" value="TreeGrafter"/>
</dbReference>
<dbReference type="InterPro" id="IPR035966">
    <property type="entry name" value="PKF_sf"/>
</dbReference>
<dbReference type="PIRSF" id="PIRSF000532">
    <property type="entry name" value="ATP_PFK_prok"/>
    <property type="match status" value="1"/>
</dbReference>
<proteinExistence type="inferred from homology"/>
<dbReference type="InterPro" id="IPR000023">
    <property type="entry name" value="Phosphofructokinase_dom"/>
</dbReference>
<dbReference type="EMBL" id="CP002360">
    <property type="protein sequence ID" value="AEE97042.1"/>
    <property type="molecule type" value="Genomic_DNA"/>
</dbReference>
<feature type="binding site" evidence="15">
    <location>
        <position position="162"/>
    </location>
    <ligand>
        <name>substrate</name>
        <note>ligand shared between dimeric partners</note>
    </ligand>
</feature>
<evidence type="ECO:0000256" key="11">
    <source>
        <dbReference type="ARBA" id="ARBA00022840"/>
    </source>
</evidence>
<evidence type="ECO:0000313" key="18">
    <source>
        <dbReference type="Proteomes" id="UP000008457"/>
    </source>
</evidence>
<gene>
    <name evidence="15" type="primary">pfkA</name>
    <name evidence="17" type="ordered locus">Mahau_1865</name>
</gene>
<dbReference type="PANTHER" id="PTHR13697">
    <property type="entry name" value="PHOSPHOFRUCTOKINASE"/>
    <property type="match status" value="1"/>
</dbReference>
<keyword evidence="12 15" id="KW-0460">Magnesium</keyword>
<feature type="binding site" description="in other chain" evidence="15">
    <location>
        <begin position="125"/>
        <end position="127"/>
    </location>
    <ligand>
        <name>substrate</name>
        <note>ligand shared between dimeric partners</note>
    </ligand>
</feature>
<dbReference type="OrthoDB" id="9802503at2"/>
<reference evidence="18" key="1">
    <citation type="submission" date="2010-11" db="EMBL/GenBank/DDBJ databases">
        <title>The complete genome of Mahella australiensis DSM 15567.</title>
        <authorList>
            <consortium name="US DOE Joint Genome Institute (JGI-PGF)"/>
            <person name="Lucas S."/>
            <person name="Copeland A."/>
            <person name="Lapidus A."/>
            <person name="Bruce D."/>
            <person name="Goodwin L."/>
            <person name="Pitluck S."/>
            <person name="Kyrpides N."/>
            <person name="Mavromatis K."/>
            <person name="Pagani I."/>
            <person name="Ivanova N."/>
            <person name="Teshima H."/>
            <person name="Brettin T."/>
            <person name="Detter J.C."/>
            <person name="Han C."/>
            <person name="Tapia R."/>
            <person name="Land M."/>
            <person name="Hauser L."/>
            <person name="Markowitz V."/>
            <person name="Cheng J.-F."/>
            <person name="Hugenholtz P."/>
            <person name="Woyke T."/>
            <person name="Wu D."/>
            <person name="Spring S."/>
            <person name="Pukall R."/>
            <person name="Steenblock K."/>
            <person name="Schneider S."/>
            <person name="Klenk H.-P."/>
            <person name="Eisen J.A."/>
        </authorList>
    </citation>
    <scope>NUCLEOTIDE SEQUENCE [LARGE SCALE GENOMIC DNA]</scope>
    <source>
        <strain evidence="18">DSM 15567 / CIP 107919 / 50-1 BON</strain>
    </source>
</reference>
<feature type="binding site" description="in other chain" evidence="15">
    <location>
        <begin position="255"/>
        <end position="258"/>
    </location>
    <ligand>
        <name>substrate</name>
        <note>ligand shared between dimeric partners</note>
    </ligand>
</feature>
<comment type="activity regulation">
    <text evidence="15">Allosterically activated by ADP and other diphosphonucleosides, and allosterically inhibited by phosphoenolpyruvate.</text>
</comment>
<comment type="catalytic activity">
    <reaction evidence="14 15">
        <text>beta-D-fructose 6-phosphate + ATP = beta-D-fructose 1,6-bisphosphate + ADP + H(+)</text>
        <dbReference type="Rhea" id="RHEA:16109"/>
        <dbReference type="ChEBI" id="CHEBI:15378"/>
        <dbReference type="ChEBI" id="CHEBI:30616"/>
        <dbReference type="ChEBI" id="CHEBI:32966"/>
        <dbReference type="ChEBI" id="CHEBI:57634"/>
        <dbReference type="ChEBI" id="CHEBI:456216"/>
        <dbReference type="EC" id="2.7.1.11"/>
    </reaction>
</comment>
<keyword evidence="5 15" id="KW-0963">Cytoplasm</keyword>
<dbReference type="PRINTS" id="PR00476">
    <property type="entry name" value="PHFRCTKINASE"/>
</dbReference>
<dbReference type="Proteomes" id="UP000008457">
    <property type="component" value="Chromosome"/>
</dbReference>
<keyword evidence="13 15" id="KW-0324">Glycolysis</keyword>
<keyword evidence="18" id="KW-1185">Reference proteome</keyword>
<feature type="binding site" evidence="15">
    <location>
        <position position="103"/>
    </location>
    <ligand>
        <name>Mg(2+)</name>
        <dbReference type="ChEBI" id="CHEBI:18420"/>
        <note>catalytic</note>
    </ligand>
</feature>